<feature type="transmembrane region" description="Helical" evidence="1">
    <location>
        <begin position="249"/>
        <end position="273"/>
    </location>
</feature>
<sequence>MDPLFHIGWIASTLERDLILLENQIPFFILEHLHSVIGDGNTPDPLLLIFMTVNYFPIYQYLPPALCTLAEEIASQSISHLAARPLFSTALPSALPSRRLDPEKLYDFRHLVDLVRKFMLLEETLVSTENGAYGQEARRACPYIGTNMYRYSASELSDLGVRFKDYTHFMDGLINTSKDIELLQHHGIIESFMGDDEAIATMFNNICKNRIFSSNYYYAKLVRDLTMHCRKRRNVWMAKLWRNYLSSPWAILSVLAASVLLILTATQTVYSAYCSAK</sequence>
<dbReference type="GeneID" id="116211031"/>
<evidence type="ECO:0000313" key="2">
    <source>
        <dbReference type="Proteomes" id="UP000515151"/>
    </source>
</evidence>
<gene>
    <name evidence="3" type="primary">LOC116211031</name>
</gene>
<keyword evidence="1" id="KW-0812">Transmembrane</keyword>
<keyword evidence="1" id="KW-0472">Membrane</keyword>
<dbReference type="InterPro" id="IPR004158">
    <property type="entry name" value="DUF247_pln"/>
</dbReference>
<accession>A0A6P8DUG3</accession>
<reference evidence="3" key="2">
    <citation type="submission" date="2025-08" db="UniProtKB">
        <authorList>
            <consortium name="RefSeq"/>
        </authorList>
    </citation>
    <scope>IDENTIFICATION</scope>
    <source>
        <tissue evidence="3">Leaf</tissue>
    </source>
</reference>
<dbReference type="Proteomes" id="UP000515151">
    <property type="component" value="Chromosome 6"/>
</dbReference>
<dbReference type="Pfam" id="PF03140">
    <property type="entry name" value="DUF247"/>
    <property type="match status" value="1"/>
</dbReference>
<dbReference type="OrthoDB" id="591587at2759"/>
<keyword evidence="1" id="KW-1133">Transmembrane helix</keyword>
<keyword evidence="2" id="KW-1185">Reference proteome</keyword>
<name>A0A6P8DUG3_PUNGR</name>
<dbReference type="RefSeq" id="XP_031401082.1">
    <property type="nucleotide sequence ID" value="XM_031545222.1"/>
</dbReference>
<evidence type="ECO:0000256" key="1">
    <source>
        <dbReference type="SAM" id="Phobius"/>
    </source>
</evidence>
<dbReference type="AlphaFoldDB" id="A0A6P8DUG3"/>
<organism evidence="2 3">
    <name type="scientific">Punica granatum</name>
    <name type="common">Pomegranate</name>
    <dbReference type="NCBI Taxonomy" id="22663"/>
    <lineage>
        <taxon>Eukaryota</taxon>
        <taxon>Viridiplantae</taxon>
        <taxon>Streptophyta</taxon>
        <taxon>Embryophyta</taxon>
        <taxon>Tracheophyta</taxon>
        <taxon>Spermatophyta</taxon>
        <taxon>Magnoliopsida</taxon>
        <taxon>eudicotyledons</taxon>
        <taxon>Gunneridae</taxon>
        <taxon>Pentapetalae</taxon>
        <taxon>rosids</taxon>
        <taxon>malvids</taxon>
        <taxon>Myrtales</taxon>
        <taxon>Lythraceae</taxon>
        <taxon>Punica</taxon>
    </lineage>
</organism>
<reference evidence="2" key="1">
    <citation type="journal article" date="2020" name="Plant Biotechnol. J.">
        <title>The pomegranate (Punica granatum L.) draft genome dissects genetic divergence between soft- and hard-seeded cultivars.</title>
        <authorList>
            <person name="Luo X."/>
            <person name="Li H."/>
            <person name="Wu Z."/>
            <person name="Yao W."/>
            <person name="Zhao P."/>
            <person name="Cao D."/>
            <person name="Yu H."/>
            <person name="Li K."/>
            <person name="Poudel K."/>
            <person name="Zhao D."/>
            <person name="Zhang F."/>
            <person name="Xia X."/>
            <person name="Chen L."/>
            <person name="Wang Q."/>
            <person name="Jing D."/>
            <person name="Cao S."/>
        </authorList>
    </citation>
    <scope>NUCLEOTIDE SEQUENCE [LARGE SCALE GENOMIC DNA]</scope>
    <source>
        <strain evidence="2">cv. Tunisia</strain>
    </source>
</reference>
<proteinExistence type="predicted"/>
<dbReference type="PANTHER" id="PTHR31170:SF17">
    <property type="match status" value="1"/>
</dbReference>
<protein>
    <submittedName>
        <fullName evidence="3">UPF0481 protein At3g47200-like</fullName>
    </submittedName>
</protein>
<dbReference type="PANTHER" id="PTHR31170">
    <property type="entry name" value="BNAC04G53230D PROTEIN"/>
    <property type="match status" value="1"/>
</dbReference>
<evidence type="ECO:0000313" key="3">
    <source>
        <dbReference type="RefSeq" id="XP_031401082.1"/>
    </source>
</evidence>